<feature type="transmembrane region" description="Helical" evidence="6">
    <location>
        <begin position="159"/>
        <end position="180"/>
    </location>
</feature>
<dbReference type="OrthoDB" id="5592477at2"/>
<comment type="subcellular location">
    <subcellularLocation>
        <location evidence="1">Membrane</location>
        <topology evidence="1">Multi-pass membrane protein</topology>
    </subcellularLocation>
</comment>
<name>A0A265NC21_9BACI</name>
<sequence>MIMYRLPLLILAMSLLYIFIIPDEPLRFKLLFKLIPMAMIIFYATRQLPRKKSAAHRLILIGLVFSMIGDGTLHWFIIGLTAFLMGHIFYLAGFLTRWNFSWIRLITILPIAGYGLFMAREQIAALNQNGNESLIIPVLAYITVISLMVWSAIMTGNKWAIMGSILFVISDSILAWNMFISPVNHSGVLIMTTYYGAQFLIAHSLDTIVKDSNRIVW</sequence>
<feature type="transmembrane region" description="Helical" evidence="6">
    <location>
        <begin position="30"/>
        <end position="46"/>
    </location>
</feature>
<feature type="transmembrane region" description="Helical" evidence="6">
    <location>
        <begin position="102"/>
        <end position="119"/>
    </location>
</feature>
<evidence type="ECO:0000313" key="7">
    <source>
        <dbReference type="EMBL" id="OZU89335.1"/>
    </source>
</evidence>
<protein>
    <submittedName>
        <fullName evidence="7">Lysoplasmalogenase</fullName>
    </submittedName>
</protein>
<gene>
    <name evidence="7" type="ORF">CIL03_06355</name>
</gene>
<dbReference type="AlphaFoldDB" id="A0A265NC21"/>
<evidence type="ECO:0000313" key="8">
    <source>
        <dbReference type="Proteomes" id="UP000216498"/>
    </source>
</evidence>
<dbReference type="EMBL" id="NPMS01000002">
    <property type="protein sequence ID" value="OZU89335.1"/>
    <property type="molecule type" value="Genomic_DNA"/>
</dbReference>
<evidence type="ECO:0000256" key="2">
    <source>
        <dbReference type="ARBA" id="ARBA00007375"/>
    </source>
</evidence>
<keyword evidence="5 6" id="KW-0472">Membrane</keyword>
<evidence type="ECO:0000256" key="3">
    <source>
        <dbReference type="ARBA" id="ARBA00022692"/>
    </source>
</evidence>
<feature type="transmembrane region" description="Helical" evidence="6">
    <location>
        <begin position="131"/>
        <end position="153"/>
    </location>
</feature>
<keyword evidence="4 6" id="KW-1133">Transmembrane helix</keyword>
<accession>A0A265NC21</accession>
<dbReference type="RefSeq" id="WP_094884764.1">
    <property type="nucleotide sequence ID" value="NZ_NPMS01000002.1"/>
</dbReference>
<evidence type="ECO:0000256" key="6">
    <source>
        <dbReference type="SAM" id="Phobius"/>
    </source>
</evidence>
<dbReference type="PANTHER" id="PTHR31885">
    <property type="entry name" value="GH04784P"/>
    <property type="match status" value="1"/>
</dbReference>
<evidence type="ECO:0000256" key="4">
    <source>
        <dbReference type="ARBA" id="ARBA00022989"/>
    </source>
</evidence>
<dbReference type="Pfam" id="PF07947">
    <property type="entry name" value="YhhN"/>
    <property type="match status" value="1"/>
</dbReference>
<dbReference type="GO" id="GO:0016020">
    <property type="term" value="C:membrane"/>
    <property type="evidence" value="ECO:0007669"/>
    <property type="project" value="UniProtKB-SubCell"/>
</dbReference>
<dbReference type="GO" id="GO:0016787">
    <property type="term" value="F:hydrolase activity"/>
    <property type="evidence" value="ECO:0007669"/>
    <property type="project" value="TreeGrafter"/>
</dbReference>
<evidence type="ECO:0000256" key="5">
    <source>
        <dbReference type="ARBA" id="ARBA00023136"/>
    </source>
</evidence>
<keyword evidence="8" id="KW-1185">Reference proteome</keyword>
<reference evidence="7 8" key="1">
    <citation type="submission" date="2017-08" db="EMBL/GenBank/DDBJ databases">
        <title>Virgibacillus indicus sp. nov. and Virgibacillus profoundi sp. nov, two moderately halophilic bacteria isolated from marine sediment by using the Microfluidic Streak Plate.</title>
        <authorList>
            <person name="Xu B."/>
            <person name="Hu B."/>
            <person name="Wang J."/>
            <person name="Zhu Y."/>
            <person name="Huang L."/>
            <person name="Du W."/>
            <person name="Huang Y."/>
        </authorList>
    </citation>
    <scope>NUCLEOTIDE SEQUENCE [LARGE SCALE GENOMIC DNA]</scope>
    <source>
        <strain evidence="7 8">IO3-P2-C2</strain>
    </source>
</reference>
<dbReference type="PANTHER" id="PTHR31885:SF6">
    <property type="entry name" value="GH04784P"/>
    <property type="match status" value="1"/>
</dbReference>
<organism evidence="7 8">
    <name type="scientific">Virgibacillus indicus</name>
    <dbReference type="NCBI Taxonomy" id="2024554"/>
    <lineage>
        <taxon>Bacteria</taxon>
        <taxon>Bacillati</taxon>
        <taxon>Bacillota</taxon>
        <taxon>Bacilli</taxon>
        <taxon>Bacillales</taxon>
        <taxon>Bacillaceae</taxon>
        <taxon>Virgibacillus</taxon>
    </lineage>
</organism>
<proteinExistence type="inferred from homology"/>
<comment type="similarity">
    <text evidence="2">Belongs to the TMEM86 family.</text>
</comment>
<dbReference type="Proteomes" id="UP000216498">
    <property type="component" value="Unassembled WGS sequence"/>
</dbReference>
<comment type="caution">
    <text evidence="7">The sequence shown here is derived from an EMBL/GenBank/DDBJ whole genome shotgun (WGS) entry which is preliminary data.</text>
</comment>
<dbReference type="InterPro" id="IPR012506">
    <property type="entry name" value="TMEM86B-like"/>
</dbReference>
<feature type="transmembrane region" description="Helical" evidence="6">
    <location>
        <begin position="58"/>
        <end position="90"/>
    </location>
</feature>
<evidence type="ECO:0000256" key="1">
    <source>
        <dbReference type="ARBA" id="ARBA00004141"/>
    </source>
</evidence>
<keyword evidence="3 6" id="KW-0812">Transmembrane</keyword>